<reference evidence="2" key="1">
    <citation type="submission" date="2016-03" db="EMBL/GenBank/DDBJ databases">
        <authorList>
            <person name="Sharma R."/>
            <person name="Simister A.R."/>
            <person name="Berg J.A."/>
            <person name="Jensen G.L."/>
            <person name="Keele B.R."/>
            <person name="Ward M.E.H."/>
            <person name="Breakwell D.P."/>
            <person name="Hope S."/>
            <person name="Grose J.H."/>
        </authorList>
    </citation>
    <scope>NUCLEOTIDE SEQUENCE [LARGE SCALE GENOMIC DNA]</scope>
</reference>
<protein>
    <submittedName>
        <fullName evidence="1">Putative RNA polymerase beta prime subunit</fullName>
    </submittedName>
</protein>
<dbReference type="EMBL" id="KU886223">
    <property type="protein sequence ID" value="ANH51733.1"/>
    <property type="molecule type" value="Genomic_DNA"/>
</dbReference>
<sequence>MNIRDYLIMAFRAGAYKQRQWVLSVMSITQTPDGKSVADSMIPYQAHRINIGATLDWAYWDDFNKTFVPIEGVDVNFPLFRPEDQYTLQPGDFANVTEEVTTTFGRILANHYYFIDVVGERVPFQNVEFNRGMLEKIYKARVLEDAQDLRRSDPFYLTVDEFKRSVDNGFALGGLSKLCVPTACPETMYPPKFIIEMRDRLFEEHKDELNNPVVMGRIQDELLKHYREFLMSTPSAKFFVIKKTIDQAFNNMFLTGGIAGAFGGNTVITNSLYEGWNLKNFPALVNGSIEASFDRGAATADGGEKVKMLIRATQNIRITDDDCGTQLGVPWVIEDAGKARFINSYILDKGVTILLTPENIDKFVGKPVMTRSPSFCKKSHGDSCKFCVGAHNATNPRGMSSGTSKIGSTLMLLSMKAMHKGSKIDLIEYNLDEVFN</sequence>
<evidence type="ECO:0000313" key="1">
    <source>
        <dbReference type="EMBL" id="ANH51733.1"/>
    </source>
</evidence>
<evidence type="ECO:0000313" key="2">
    <source>
        <dbReference type="Proteomes" id="UP000222975"/>
    </source>
</evidence>
<organism evidence="1 2">
    <name type="scientific">Erwinia phage vB_EamM_Simmy50</name>
    <dbReference type="NCBI Taxonomy" id="1815988"/>
    <lineage>
        <taxon>Viruses</taxon>
        <taxon>Duplodnaviria</taxon>
        <taxon>Heunggongvirae</taxon>
        <taxon>Uroviricota</taxon>
        <taxon>Caudoviricetes</taxon>
        <taxon>Chimalliviridae</taxon>
        <taxon>Agricanvirus</taxon>
        <taxon>Agricanvirus simmy50</taxon>
    </lineage>
</organism>
<keyword evidence="2" id="KW-1185">Reference proteome</keyword>
<accession>A0A173GDT9</accession>
<name>A0A173GDT9_9CAUD</name>
<dbReference type="Proteomes" id="UP000222975">
    <property type="component" value="Segment"/>
</dbReference>
<proteinExistence type="predicted"/>
<gene>
    <name evidence="1" type="ORF">SIMMY50_275</name>
</gene>